<comment type="caution">
    <text evidence="1">The sequence shown here is derived from an EMBL/GenBank/DDBJ whole genome shotgun (WGS) entry which is preliminary data.</text>
</comment>
<sequence>MSSNAKYDLYISKFIQDIAAAQVSAFYIAISTTEALLDDAEWLTELAKFAGVE</sequence>
<name>A0A507R3Y0_MONPU</name>
<proteinExistence type="predicted"/>
<protein>
    <submittedName>
        <fullName evidence="1">Uncharacterized protein</fullName>
    </submittedName>
</protein>
<dbReference type="EMBL" id="VIFY01000018">
    <property type="protein sequence ID" value="TQB75603.1"/>
    <property type="molecule type" value="Genomic_DNA"/>
</dbReference>
<dbReference type="Proteomes" id="UP000319663">
    <property type="component" value="Unassembled WGS sequence"/>
</dbReference>
<reference evidence="1 2" key="1">
    <citation type="submission" date="2019-06" db="EMBL/GenBank/DDBJ databases">
        <title>Wine fermentation using esterase from Monascus purpureus.</title>
        <authorList>
            <person name="Geng C."/>
            <person name="Zhang Y."/>
        </authorList>
    </citation>
    <scope>NUCLEOTIDE SEQUENCE [LARGE SCALE GENOMIC DNA]</scope>
    <source>
        <strain evidence="1">HQ1</strain>
    </source>
</reference>
<gene>
    <name evidence="1" type="ORF">MPDQ_002568</name>
</gene>
<organism evidence="1 2">
    <name type="scientific">Monascus purpureus</name>
    <name type="common">Red mold</name>
    <name type="synonym">Monascus anka</name>
    <dbReference type="NCBI Taxonomy" id="5098"/>
    <lineage>
        <taxon>Eukaryota</taxon>
        <taxon>Fungi</taxon>
        <taxon>Dikarya</taxon>
        <taxon>Ascomycota</taxon>
        <taxon>Pezizomycotina</taxon>
        <taxon>Eurotiomycetes</taxon>
        <taxon>Eurotiomycetidae</taxon>
        <taxon>Eurotiales</taxon>
        <taxon>Aspergillaceae</taxon>
        <taxon>Monascus</taxon>
    </lineage>
</organism>
<dbReference type="AlphaFoldDB" id="A0A507R3Y0"/>
<keyword evidence="2" id="KW-1185">Reference proteome</keyword>
<accession>A0A507R3Y0</accession>
<evidence type="ECO:0000313" key="2">
    <source>
        <dbReference type="Proteomes" id="UP000319663"/>
    </source>
</evidence>
<evidence type="ECO:0000313" key="1">
    <source>
        <dbReference type="EMBL" id="TQB75603.1"/>
    </source>
</evidence>